<dbReference type="InterPro" id="IPR023821">
    <property type="entry name" value="rSAM_TatD-assoc"/>
</dbReference>
<dbReference type="Gene3D" id="3.20.20.70">
    <property type="entry name" value="Aldolase class I"/>
    <property type="match status" value="1"/>
</dbReference>
<comment type="caution">
    <text evidence="9">The sequence shown here is derived from an EMBL/GenBank/DDBJ whole genome shotgun (WGS) entry which is preliminary data.</text>
</comment>
<dbReference type="GO" id="GO:0046872">
    <property type="term" value="F:metal ion binding"/>
    <property type="evidence" value="ECO:0007669"/>
    <property type="project" value="UniProtKB-KW"/>
</dbReference>
<keyword evidence="10" id="KW-1185">Reference proteome</keyword>
<dbReference type="SUPFAM" id="SSF102114">
    <property type="entry name" value="Radical SAM enzymes"/>
    <property type="match status" value="1"/>
</dbReference>
<keyword evidence="7" id="KW-0411">Iron-sulfur</keyword>
<dbReference type="InterPro" id="IPR013785">
    <property type="entry name" value="Aldolase_TIM"/>
</dbReference>
<evidence type="ECO:0000256" key="5">
    <source>
        <dbReference type="ARBA" id="ARBA00022723"/>
    </source>
</evidence>
<evidence type="ECO:0000256" key="4">
    <source>
        <dbReference type="ARBA" id="ARBA00022691"/>
    </source>
</evidence>
<dbReference type="STRING" id="1818881.A3196_12015"/>
<dbReference type="PANTHER" id="PTHR30352">
    <property type="entry name" value="PYRUVATE FORMATE-LYASE-ACTIVATING ENZYME"/>
    <property type="match status" value="1"/>
</dbReference>
<evidence type="ECO:0000313" key="9">
    <source>
        <dbReference type="EMBL" id="ODB97421.1"/>
    </source>
</evidence>
<dbReference type="InterPro" id="IPR034457">
    <property type="entry name" value="Organic_radical-activating"/>
</dbReference>
<dbReference type="EMBL" id="LVJZ01000003">
    <property type="protein sequence ID" value="ODB97421.1"/>
    <property type="molecule type" value="Genomic_DNA"/>
</dbReference>
<feature type="domain" description="Radical SAM core" evidence="8">
    <location>
        <begin position="7"/>
        <end position="199"/>
    </location>
</feature>
<dbReference type="GO" id="GO:0003824">
    <property type="term" value="F:catalytic activity"/>
    <property type="evidence" value="ECO:0007669"/>
    <property type="project" value="InterPro"/>
</dbReference>
<keyword evidence="3" id="KW-0119">Carbohydrate metabolism</keyword>
<keyword evidence="4" id="KW-0949">S-adenosyl-L-methionine</keyword>
<evidence type="ECO:0000256" key="2">
    <source>
        <dbReference type="ARBA" id="ARBA00022485"/>
    </source>
</evidence>
<name>A0A1E2URZ9_9GAMM</name>
<reference evidence="9 10" key="1">
    <citation type="submission" date="2016-03" db="EMBL/GenBank/DDBJ databases">
        <title>Chemosynthetic sulphur-oxidizing symbionts of marine invertebrate animals are capable of nitrogen fixation.</title>
        <authorList>
            <person name="Petersen J.M."/>
            <person name="Kemper A."/>
            <person name="Gruber-Vodicka H."/>
            <person name="Cardini U."/>
            <person name="Geest Mvander."/>
            <person name="Kleiner M."/>
            <person name="Bulgheresi S."/>
            <person name="Fussmann M."/>
            <person name="Herbold C."/>
            <person name="Seah B.K.B."/>
            <person name="Antony C.Paul."/>
            <person name="Liu D."/>
            <person name="Belitz A."/>
            <person name="Weber M."/>
        </authorList>
    </citation>
    <scope>NUCLEOTIDE SEQUENCE [LARGE SCALE GENOMIC DNA]</scope>
    <source>
        <strain evidence="9">G_D</strain>
    </source>
</reference>
<dbReference type="Pfam" id="PF04055">
    <property type="entry name" value="Radical_SAM"/>
    <property type="match status" value="1"/>
</dbReference>
<protein>
    <submittedName>
        <fullName evidence="9">Radical SAM protein</fullName>
    </submittedName>
</protein>
<dbReference type="OrthoDB" id="6258756at2"/>
<keyword evidence="6" id="KW-0408">Iron</keyword>
<dbReference type="Proteomes" id="UP000094849">
    <property type="component" value="Unassembled WGS sequence"/>
</dbReference>
<evidence type="ECO:0000256" key="3">
    <source>
        <dbReference type="ARBA" id="ARBA00022526"/>
    </source>
</evidence>
<gene>
    <name evidence="9" type="ORF">A3196_12015</name>
</gene>
<keyword evidence="2" id="KW-0004">4Fe-4S</keyword>
<dbReference type="GO" id="GO:0006006">
    <property type="term" value="P:glucose metabolic process"/>
    <property type="evidence" value="ECO:0007669"/>
    <property type="project" value="UniProtKB-KW"/>
</dbReference>
<dbReference type="InterPro" id="IPR058240">
    <property type="entry name" value="rSAM_sf"/>
</dbReference>
<accession>A0A1E2URZ9</accession>
<keyword evidence="5" id="KW-0479">Metal-binding</keyword>
<dbReference type="RefSeq" id="WP_069005191.1">
    <property type="nucleotide sequence ID" value="NZ_LVJW01000003.1"/>
</dbReference>
<evidence type="ECO:0000259" key="8">
    <source>
        <dbReference type="PROSITE" id="PS51918"/>
    </source>
</evidence>
<evidence type="ECO:0000256" key="6">
    <source>
        <dbReference type="ARBA" id="ARBA00023004"/>
    </source>
</evidence>
<dbReference type="SFLD" id="SFLDG01111">
    <property type="entry name" value="Uncharacterised_Radical_SAM_Su"/>
    <property type="match status" value="1"/>
</dbReference>
<evidence type="ECO:0000313" key="10">
    <source>
        <dbReference type="Proteomes" id="UP000094849"/>
    </source>
</evidence>
<keyword evidence="3" id="KW-0313">Glucose metabolism</keyword>
<dbReference type="AlphaFoldDB" id="A0A1E2URZ9"/>
<proteinExistence type="predicted"/>
<dbReference type="InterPro" id="IPR007197">
    <property type="entry name" value="rSAM"/>
</dbReference>
<dbReference type="GO" id="GO:0051539">
    <property type="term" value="F:4 iron, 4 sulfur cluster binding"/>
    <property type="evidence" value="ECO:0007669"/>
    <property type="project" value="UniProtKB-KW"/>
</dbReference>
<organism evidence="9 10">
    <name type="scientific">Candidatus Thiodiazotropha endoloripes</name>
    <dbReference type="NCBI Taxonomy" id="1818881"/>
    <lineage>
        <taxon>Bacteria</taxon>
        <taxon>Pseudomonadati</taxon>
        <taxon>Pseudomonadota</taxon>
        <taxon>Gammaproteobacteria</taxon>
        <taxon>Chromatiales</taxon>
        <taxon>Sedimenticolaceae</taxon>
        <taxon>Candidatus Thiodiazotropha</taxon>
    </lineage>
</organism>
<dbReference type="SFLD" id="SFLDS00029">
    <property type="entry name" value="Radical_SAM"/>
    <property type="match status" value="1"/>
</dbReference>
<dbReference type="PANTHER" id="PTHR30352:SF5">
    <property type="entry name" value="PYRUVATE FORMATE-LYASE 1-ACTIVATING ENZYME"/>
    <property type="match status" value="1"/>
</dbReference>
<sequence>MQQQISYQIGNNLYLSITDRCTLECAFCPKTQGDMTVQGYDLTIHHRPTAEEVITSIGDVSKYDEIVFCGYGEPTLRLNVLLEVARYVKQHGGRVRVNTDGLCNLVHKQDTLPELAQCVDALSVSLNAQNSEIYDLHCRPNLPGSYQAMLAFLDRATKYIPDVTATAIDGLDGVDIEACEGIARQLKVKFRRRELNVVG</sequence>
<dbReference type="CDD" id="cd01335">
    <property type="entry name" value="Radical_SAM"/>
    <property type="match status" value="1"/>
</dbReference>
<dbReference type="NCBIfam" id="TIGR04038">
    <property type="entry name" value="tatD_link_rSAM"/>
    <property type="match status" value="1"/>
</dbReference>
<evidence type="ECO:0000256" key="1">
    <source>
        <dbReference type="ARBA" id="ARBA00001966"/>
    </source>
</evidence>
<comment type="cofactor">
    <cofactor evidence="1">
        <name>[4Fe-4S] cluster</name>
        <dbReference type="ChEBI" id="CHEBI:49883"/>
    </cofactor>
</comment>
<dbReference type="PROSITE" id="PS51918">
    <property type="entry name" value="RADICAL_SAM"/>
    <property type="match status" value="1"/>
</dbReference>
<evidence type="ECO:0000256" key="7">
    <source>
        <dbReference type="ARBA" id="ARBA00023014"/>
    </source>
</evidence>